<reference evidence="1" key="1">
    <citation type="submission" date="2020-12" db="EMBL/GenBank/DDBJ databases">
        <title>Comparative genomics of Clostridium perfringens reveals patterns of host-associated phylogenetic clades and virulence factors.</title>
        <authorList>
            <person name="Smith A.H."/>
            <person name="Geier R."/>
        </authorList>
    </citation>
    <scope>NUCLEOTIDE SEQUENCE</scope>
    <source>
        <strain evidence="1">CHD30677R</strain>
    </source>
</reference>
<proteinExistence type="predicted"/>
<name>A0AAW4J730_CLOPF</name>
<evidence type="ECO:0008006" key="3">
    <source>
        <dbReference type="Google" id="ProtNLM"/>
    </source>
</evidence>
<dbReference type="Proteomes" id="UP000668068">
    <property type="component" value="Unassembled WGS sequence"/>
</dbReference>
<comment type="caution">
    <text evidence="1">The sequence shown here is derived from an EMBL/GenBank/DDBJ whole genome shotgun (WGS) entry which is preliminary data.</text>
</comment>
<protein>
    <recommendedName>
        <fullName evidence="3">Phage protein</fullName>
    </recommendedName>
</protein>
<sequence length="74" mass="8993">MTKKELENILSEVEICCEEDLYKIKDIFEENNVKTYKIDYDLAYDSCGYDVYYYCVAYYYDDQLEIITGTWDIY</sequence>
<dbReference type="AlphaFoldDB" id="A0AAW4J730"/>
<dbReference type="RefSeq" id="WP_208340803.1">
    <property type="nucleotide sequence ID" value="NZ_JAENQO010000007.1"/>
</dbReference>
<evidence type="ECO:0000313" key="2">
    <source>
        <dbReference type="Proteomes" id="UP000668068"/>
    </source>
</evidence>
<accession>A0AAW4J730</accession>
<gene>
    <name evidence="1" type="ORF">JJB47_11980</name>
</gene>
<organism evidence="1 2">
    <name type="scientific">Clostridium perfringens</name>
    <dbReference type="NCBI Taxonomy" id="1502"/>
    <lineage>
        <taxon>Bacteria</taxon>
        <taxon>Bacillati</taxon>
        <taxon>Bacillota</taxon>
        <taxon>Clostridia</taxon>
        <taxon>Eubacteriales</taxon>
        <taxon>Clostridiaceae</taxon>
        <taxon>Clostridium</taxon>
    </lineage>
</organism>
<evidence type="ECO:0000313" key="1">
    <source>
        <dbReference type="EMBL" id="MBO3359491.1"/>
    </source>
</evidence>
<dbReference type="EMBL" id="JAENQP010000007">
    <property type="protein sequence ID" value="MBO3359491.1"/>
    <property type="molecule type" value="Genomic_DNA"/>
</dbReference>